<evidence type="ECO:0000256" key="6">
    <source>
        <dbReference type="SAM" id="MobiDB-lite"/>
    </source>
</evidence>
<dbReference type="InterPro" id="IPR002136">
    <property type="entry name" value="Ribosomal_uL4"/>
</dbReference>
<keyword evidence="5" id="KW-0699">rRNA-binding</keyword>
<evidence type="ECO:0000313" key="7">
    <source>
        <dbReference type="EMBL" id="QHI68254.1"/>
    </source>
</evidence>
<dbReference type="Pfam" id="PF00573">
    <property type="entry name" value="Ribosomal_L4"/>
    <property type="match status" value="1"/>
</dbReference>
<keyword evidence="2 5" id="KW-0689">Ribosomal protein</keyword>
<dbReference type="GO" id="GO:0005840">
    <property type="term" value="C:ribosome"/>
    <property type="evidence" value="ECO:0007669"/>
    <property type="project" value="UniProtKB-KW"/>
</dbReference>
<accession>A0A6P1M6N1</accession>
<dbReference type="GO" id="GO:0003735">
    <property type="term" value="F:structural constituent of ribosome"/>
    <property type="evidence" value="ECO:0007669"/>
    <property type="project" value="InterPro"/>
</dbReference>
<dbReference type="InterPro" id="IPR023574">
    <property type="entry name" value="Ribosomal_uL4_dom_sf"/>
</dbReference>
<evidence type="ECO:0000313" key="8">
    <source>
        <dbReference type="Proteomes" id="UP000464954"/>
    </source>
</evidence>
<dbReference type="PANTHER" id="PTHR10746:SF6">
    <property type="entry name" value="LARGE RIBOSOMAL SUBUNIT PROTEIN UL4M"/>
    <property type="match status" value="1"/>
</dbReference>
<organism evidence="7 8">
    <name type="scientific">Tichowtungia aerotolerans</name>
    <dbReference type="NCBI Taxonomy" id="2697043"/>
    <lineage>
        <taxon>Bacteria</taxon>
        <taxon>Pseudomonadati</taxon>
        <taxon>Kiritimatiellota</taxon>
        <taxon>Tichowtungiia</taxon>
        <taxon>Tichowtungiales</taxon>
        <taxon>Tichowtungiaceae</taxon>
        <taxon>Tichowtungia</taxon>
    </lineage>
</organism>
<dbReference type="GO" id="GO:0019843">
    <property type="term" value="F:rRNA binding"/>
    <property type="evidence" value="ECO:0007669"/>
    <property type="project" value="UniProtKB-UniRule"/>
</dbReference>
<evidence type="ECO:0000256" key="3">
    <source>
        <dbReference type="ARBA" id="ARBA00023274"/>
    </source>
</evidence>
<dbReference type="Gene3D" id="3.40.1370.10">
    <property type="match status" value="1"/>
</dbReference>
<proteinExistence type="inferred from homology"/>
<keyword evidence="3 5" id="KW-0687">Ribonucleoprotein</keyword>
<dbReference type="PANTHER" id="PTHR10746">
    <property type="entry name" value="50S RIBOSOMAL PROTEIN L4"/>
    <property type="match status" value="1"/>
</dbReference>
<dbReference type="Proteomes" id="UP000464954">
    <property type="component" value="Chromosome"/>
</dbReference>
<keyword evidence="5" id="KW-0694">RNA-binding</keyword>
<comment type="subunit">
    <text evidence="5">Part of the 50S ribosomal subunit.</text>
</comment>
<dbReference type="HAMAP" id="MF_01328_B">
    <property type="entry name" value="Ribosomal_uL4_B"/>
    <property type="match status" value="1"/>
</dbReference>
<keyword evidence="8" id="KW-1185">Reference proteome</keyword>
<feature type="region of interest" description="Disordered" evidence="6">
    <location>
        <begin position="45"/>
        <end position="76"/>
    </location>
</feature>
<dbReference type="RefSeq" id="WP_160626396.1">
    <property type="nucleotide sequence ID" value="NZ_CP047593.1"/>
</dbReference>
<gene>
    <name evidence="5 7" type="primary">rplD</name>
    <name evidence="7" type="ORF">GT409_01890</name>
</gene>
<dbReference type="SUPFAM" id="SSF52166">
    <property type="entry name" value="Ribosomal protein L4"/>
    <property type="match status" value="1"/>
</dbReference>
<evidence type="ECO:0000256" key="2">
    <source>
        <dbReference type="ARBA" id="ARBA00022980"/>
    </source>
</evidence>
<comment type="function">
    <text evidence="5">Forms part of the polypeptide exit tunnel.</text>
</comment>
<dbReference type="InterPro" id="IPR013005">
    <property type="entry name" value="Ribosomal_uL4-like"/>
</dbReference>
<dbReference type="GO" id="GO:0006412">
    <property type="term" value="P:translation"/>
    <property type="evidence" value="ECO:0007669"/>
    <property type="project" value="UniProtKB-UniRule"/>
</dbReference>
<evidence type="ECO:0000256" key="5">
    <source>
        <dbReference type="HAMAP-Rule" id="MF_01328"/>
    </source>
</evidence>
<evidence type="ECO:0000256" key="1">
    <source>
        <dbReference type="ARBA" id="ARBA00010528"/>
    </source>
</evidence>
<comment type="similarity">
    <text evidence="1 5">Belongs to the universal ribosomal protein uL4 family.</text>
</comment>
<dbReference type="KEGG" id="taer:GT409_01890"/>
<comment type="function">
    <text evidence="5">One of the primary rRNA binding proteins, this protein initially binds near the 5'-end of the 23S rRNA. It is important during the early stages of 50S assembly. It makes multiple contacts with different domains of the 23S rRNA in the assembled 50S subunit and ribosome.</text>
</comment>
<reference evidence="7 8" key="1">
    <citation type="submission" date="2020-01" db="EMBL/GenBank/DDBJ databases">
        <title>Ponticoccus aerotolerans gen. nov., sp. nov., an anaerobic bacterium and proposal of Ponticoccusceae fam. nov., Ponticoccusles ord. nov. and Ponticoccuse classis nov. in the phylum Kiritimatiellaeota.</title>
        <authorList>
            <person name="Zhou L.Y."/>
            <person name="Du Z.J."/>
        </authorList>
    </citation>
    <scope>NUCLEOTIDE SEQUENCE [LARGE SCALE GENOMIC DNA]</scope>
    <source>
        <strain evidence="7 8">S-5007</strain>
    </source>
</reference>
<sequence>MSTLALKDCKGKTLGEVALSDSFAVSDKGSQAVFQSVINYQAHQHQGSANTQGKGAVAGSGKKPWKQKGMGRARAGYRQSPVWRGGAVAWGPHPHKVRKKMPRKVARLAFARAFGERAADGGVTVLDDLKLETPKTKEITSLLKSLEVQGKALLVISEFDENICLAARNRQDVEVVCAETLNTWQVVRYPQILITKAAMEKLEKRVA</sequence>
<dbReference type="NCBIfam" id="TIGR03953">
    <property type="entry name" value="rplD_bact"/>
    <property type="match status" value="1"/>
</dbReference>
<evidence type="ECO:0000256" key="4">
    <source>
        <dbReference type="ARBA" id="ARBA00035244"/>
    </source>
</evidence>
<dbReference type="AlphaFoldDB" id="A0A6P1M6N1"/>
<name>A0A6P1M6N1_9BACT</name>
<dbReference type="GO" id="GO:1990904">
    <property type="term" value="C:ribonucleoprotein complex"/>
    <property type="evidence" value="ECO:0007669"/>
    <property type="project" value="UniProtKB-KW"/>
</dbReference>
<protein>
    <recommendedName>
        <fullName evidence="4 5">Large ribosomal subunit protein uL4</fullName>
    </recommendedName>
</protein>
<dbReference type="EMBL" id="CP047593">
    <property type="protein sequence ID" value="QHI68254.1"/>
    <property type="molecule type" value="Genomic_DNA"/>
</dbReference>